<gene>
    <name evidence="3" type="ORF">PACLA_8A010212</name>
</gene>
<keyword evidence="4" id="KW-1185">Reference proteome</keyword>
<dbReference type="CDD" id="cd05992">
    <property type="entry name" value="PB1"/>
    <property type="match status" value="1"/>
</dbReference>
<evidence type="ECO:0000313" key="4">
    <source>
        <dbReference type="Proteomes" id="UP001152795"/>
    </source>
</evidence>
<protein>
    <submittedName>
        <fullName evidence="3">Uncharacterized protein</fullName>
    </submittedName>
</protein>
<dbReference type="AlphaFoldDB" id="A0A7D9DB97"/>
<feature type="coiled-coil region" evidence="1">
    <location>
        <begin position="247"/>
        <end position="281"/>
    </location>
</feature>
<feature type="coiled-coil region" evidence="1">
    <location>
        <begin position="166"/>
        <end position="193"/>
    </location>
</feature>
<feature type="region of interest" description="Disordered" evidence="2">
    <location>
        <begin position="99"/>
        <end position="124"/>
    </location>
</feature>
<accession>A0A7D9DB97</accession>
<name>A0A7D9DB97_PARCT</name>
<dbReference type="EMBL" id="CACRXK020000408">
    <property type="protein sequence ID" value="CAB3981595.1"/>
    <property type="molecule type" value="Genomic_DNA"/>
</dbReference>
<comment type="caution">
    <text evidence="3">The sequence shown here is derived from an EMBL/GenBank/DDBJ whole genome shotgun (WGS) entry which is preliminary data.</text>
</comment>
<proteinExistence type="predicted"/>
<sequence length="475" mass="53034">MDRYEFKVKLGGDRCVKLFLNSIEMKTLDFHSLMQRILERVPSLCGKEVALKYLDDREDWVDLPIGDLDSFIDMVETARNSTRENLKIIQLKVNELANTPQDGAKHGVSQKRSRVSPSPSPKSADAVLVHMAKKSRPLSAAKCLEFDNTTTETADKIYRSPADKFFDKLSKDKDNVEQNVAKKQRELSELQNSCKPLTGATVAGKKASLCSVCHSAGHNKSICSFPPCSSATICKEIKRHPDEEKYIKQIQSELKVLNGKLKQLENDLTSKKESYASALNTFAAKVQANLINSNPDKYLRKTIAGDNVPNWLVVNTDIRKLERVCKGKVPDIGEIQNLLTKYEAGFDVFNETVSEQSTQREHVNPVVKLWEQKGIKFPGKGVLPNSTYSTSSQVIPSTASGQYFPATLEEENYHIKIGIEQSLQSLPLSDMHTVAGIPAISCTGRSERHDFVEESEEETDYGLSLLFKAAQLMSE</sequence>
<keyword evidence="1" id="KW-0175">Coiled coil</keyword>
<dbReference type="Proteomes" id="UP001152795">
    <property type="component" value="Unassembled WGS sequence"/>
</dbReference>
<reference evidence="3" key="1">
    <citation type="submission" date="2020-04" db="EMBL/GenBank/DDBJ databases">
        <authorList>
            <person name="Alioto T."/>
            <person name="Alioto T."/>
            <person name="Gomez Garrido J."/>
        </authorList>
    </citation>
    <scope>NUCLEOTIDE SEQUENCE</scope>
    <source>
        <strain evidence="3">A484AB</strain>
    </source>
</reference>
<organism evidence="3 4">
    <name type="scientific">Paramuricea clavata</name>
    <name type="common">Red gorgonian</name>
    <name type="synonym">Violescent sea-whip</name>
    <dbReference type="NCBI Taxonomy" id="317549"/>
    <lineage>
        <taxon>Eukaryota</taxon>
        <taxon>Metazoa</taxon>
        <taxon>Cnidaria</taxon>
        <taxon>Anthozoa</taxon>
        <taxon>Octocorallia</taxon>
        <taxon>Malacalcyonacea</taxon>
        <taxon>Plexauridae</taxon>
        <taxon>Paramuricea</taxon>
    </lineage>
</organism>
<evidence type="ECO:0000313" key="3">
    <source>
        <dbReference type="EMBL" id="CAB3981595.1"/>
    </source>
</evidence>
<evidence type="ECO:0000256" key="1">
    <source>
        <dbReference type="SAM" id="Coils"/>
    </source>
</evidence>
<dbReference type="OrthoDB" id="6006152at2759"/>
<evidence type="ECO:0000256" key="2">
    <source>
        <dbReference type="SAM" id="MobiDB-lite"/>
    </source>
</evidence>